<gene>
    <name evidence="1" type="ORF">RPERSI_LOCUS1228</name>
</gene>
<protein>
    <submittedName>
        <fullName evidence="1">8143_t:CDS:1</fullName>
    </submittedName>
</protein>
<reference evidence="1" key="1">
    <citation type="submission" date="2021-06" db="EMBL/GenBank/DDBJ databases">
        <authorList>
            <person name="Kallberg Y."/>
            <person name="Tangrot J."/>
            <person name="Rosling A."/>
        </authorList>
    </citation>
    <scope>NUCLEOTIDE SEQUENCE</scope>
    <source>
        <strain evidence="1">MA461A</strain>
    </source>
</reference>
<keyword evidence="2" id="KW-1185">Reference proteome</keyword>
<dbReference type="Proteomes" id="UP000789920">
    <property type="component" value="Unassembled WGS sequence"/>
</dbReference>
<dbReference type="EMBL" id="CAJVQC010001077">
    <property type="protein sequence ID" value="CAG8487032.1"/>
    <property type="molecule type" value="Genomic_DNA"/>
</dbReference>
<proteinExistence type="predicted"/>
<sequence length="47" mass="5069">MVSGVASTSKSKVLAKEQSKALKKQSKTPKKQSIKKTGQQQIEAPVK</sequence>
<evidence type="ECO:0000313" key="1">
    <source>
        <dbReference type="EMBL" id="CAG8487032.1"/>
    </source>
</evidence>
<organism evidence="1 2">
    <name type="scientific">Racocetra persica</name>
    <dbReference type="NCBI Taxonomy" id="160502"/>
    <lineage>
        <taxon>Eukaryota</taxon>
        <taxon>Fungi</taxon>
        <taxon>Fungi incertae sedis</taxon>
        <taxon>Mucoromycota</taxon>
        <taxon>Glomeromycotina</taxon>
        <taxon>Glomeromycetes</taxon>
        <taxon>Diversisporales</taxon>
        <taxon>Gigasporaceae</taxon>
        <taxon>Racocetra</taxon>
    </lineage>
</organism>
<accession>A0ACA9KRZ3</accession>
<evidence type="ECO:0000313" key="2">
    <source>
        <dbReference type="Proteomes" id="UP000789920"/>
    </source>
</evidence>
<name>A0ACA9KRZ3_9GLOM</name>
<comment type="caution">
    <text evidence="1">The sequence shown here is derived from an EMBL/GenBank/DDBJ whole genome shotgun (WGS) entry which is preliminary data.</text>
</comment>